<keyword evidence="3" id="KW-1185">Reference proteome</keyword>
<accession>A0A2I0V8S4</accession>
<proteinExistence type="predicted"/>
<evidence type="ECO:0000313" key="2">
    <source>
        <dbReference type="EMBL" id="PKU59807.1"/>
    </source>
</evidence>
<reference evidence="2 3" key="2">
    <citation type="journal article" date="2017" name="Nature">
        <title>The Apostasia genome and the evolution of orchids.</title>
        <authorList>
            <person name="Zhang G.Q."/>
            <person name="Liu K.W."/>
            <person name="Li Z."/>
            <person name="Lohaus R."/>
            <person name="Hsiao Y.Y."/>
            <person name="Niu S.C."/>
            <person name="Wang J.Y."/>
            <person name="Lin Y.C."/>
            <person name="Xu Q."/>
            <person name="Chen L.J."/>
            <person name="Yoshida K."/>
            <person name="Fujiwara S."/>
            <person name="Wang Z.W."/>
            <person name="Zhang Y.Q."/>
            <person name="Mitsuda N."/>
            <person name="Wang M."/>
            <person name="Liu G.H."/>
            <person name="Pecoraro L."/>
            <person name="Huang H.X."/>
            <person name="Xiao X.J."/>
            <person name="Lin M."/>
            <person name="Wu X.Y."/>
            <person name="Wu W.L."/>
            <person name="Chen Y.Y."/>
            <person name="Chang S.B."/>
            <person name="Sakamoto S."/>
            <person name="Ohme-Takagi M."/>
            <person name="Yagi M."/>
            <person name="Zeng S.J."/>
            <person name="Shen C.Y."/>
            <person name="Yeh C.M."/>
            <person name="Luo Y.B."/>
            <person name="Tsai W.C."/>
            <person name="Van de Peer Y."/>
            <person name="Liu Z.J."/>
        </authorList>
    </citation>
    <scope>NUCLEOTIDE SEQUENCE [LARGE SCALE GENOMIC DNA]</scope>
    <source>
        <tissue evidence="2">The whole plant</tissue>
    </source>
</reference>
<feature type="region of interest" description="Disordered" evidence="1">
    <location>
        <begin position="1"/>
        <end position="20"/>
    </location>
</feature>
<dbReference type="Proteomes" id="UP000233837">
    <property type="component" value="Unassembled WGS sequence"/>
</dbReference>
<dbReference type="AlphaFoldDB" id="A0A2I0V8S4"/>
<evidence type="ECO:0000256" key="1">
    <source>
        <dbReference type="SAM" id="MobiDB-lite"/>
    </source>
</evidence>
<protein>
    <submittedName>
        <fullName evidence="2">Uncharacterized protein</fullName>
    </submittedName>
</protein>
<organism evidence="2 3">
    <name type="scientific">Dendrobium catenatum</name>
    <dbReference type="NCBI Taxonomy" id="906689"/>
    <lineage>
        <taxon>Eukaryota</taxon>
        <taxon>Viridiplantae</taxon>
        <taxon>Streptophyta</taxon>
        <taxon>Embryophyta</taxon>
        <taxon>Tracheophyta</taxon>
        <taxon>Spermatophyta</taxon>
        <taxon>Magnoliopsida</taxon>
        <taxon>Liliopsida</taxon>
        <taxon>Asparagales</taxon>
        <taxon>Orchidaceae</taxon>
        <taxon>Epidendroideae</taxon>
        <taxon>Malaxideae</taxon>
        <taxon>Dendrobiinae</taxon>
        <taxon>Dendrobium</taxon>
    </lineage>
</organism>
<sequence>MVGEPPVKTPAVQTAGTPSVKKTAGNDFWRRFFRRFENHRKAAGFLHNRRKASVSRRQKSPVLSDFPVVAGILHSLKVAEYCWKEQAGDCWKDLADCCKLSRFTGRMAVGAE</sequence>
<reference evidence="2 3" key="1">
    <citation type="journal article" date="2016" name="Sci. Rep.">
        <title>The Dendrobium catenatum Lindl. genome sequence provides insights into polysaccharide synthase, floral development and adaptive evolution.</title>
        <authorList>
            <person name="Zhang G.Q."/>
            <person name="Xu Q."/>
            <person name="Bian C."/>
            <person name="Tsai W.C."/>
            <person name="Yeh C.M."/>
            <person name="Liu K.W."/>
            <person name="Yoshida K."/>
            <person name="Zhang L.S."/>
            <person name="Chang S.B."/>
            <person name="Chen F."/>
            <person name="Shi Y."/>
            <person name="Su Y.Y."/>
            <person name="Zhang Y.Q."/>
            <person name="Chen L.J."/>
            <person name="Yin Y."/>
            <person name="Lin M."/>
            <person name="Huang H."/>
            <person name="Deng H."/>
            <person name="Wang Z.W."/>
            <person name="Zhu S.L."/>
            <person name="Zhao X."/>
            <person name="Deng C."/>
            <person name="Niu S.C."/>
            <person name="Huang J."/>
            <person name="Wang M."/>
            <person name="Liu G.H."/>
            <person name="Yang H.J."/>
            <person name="Xiao X.J."/>
            <person name="Hsiao Y.Y."/>
            <person name="Wu W.L."/>
            <person name="Chen Y.Y."/>
            <person name="Mitsuda N."/>
            <person name="Ohme-Takagi M."/>
            <person name="Luo Y.B."/>
            <person name="Van de Peer Y."/>
            <person name="Liu Z.J."/>
        </authorList>
    </citation>
    <scope>NUCLEOTIDE SEQUENCE [LARGE SCALE GENOMIC DNA]</scope>
    <source>
        <tissue evidence="2">The whole plant</tissue>
    </source>
</reference>
<name>A0A2I0V8S4_9ASPA</name>
<dbReference type="EMBL" id="KZ505352">
    <property type="protein sequence ID" value="PKU59807.1"/>
    <property type="molecule type" value="Genomic_DNA"/>
</dbReference>
<evidence type="ECO:0000313" key="3">
    <source>
        <dbReference type="Proteomes" id="UP000233837"/>
    </source>
</evidence>
<gene>
    <name evidence="2" type="ORF">MA16_Dca028739</name>
</gene>